<evidence type="ECO:0000256" key="4">
    <source>
        <dbReference type="RuleBase" id="RU003949"/>
    </source>
</evidence>
<dbReference type="GO" id="GO:0022625">
    <property type="term" value="C:cytosolic large ribosomal subunit"/>
    <property type="evidence" value="ECO:0007669"/>
    <property type="project" value="TreeGrafter"/>
</dbReference>
<evidence type="ECO:0000313" key="7">
    <source>
        <dbReference type="Proteomes" id="UP000034190"/>
    </source>
</evidence>
<proteinExistence type="inferred from homology"/>
<accession>A0A0G0USD9</accession>
<dbReference type="InterPro" id="IPR036853">
    <property type="entry name" value="Ribosomal_uL14_sf"/>
</dbReference>
<dbReference type="SUPFAM" id="SSF50193">
    <property type="entry name" value="Ribosomal protein L14"/>
    <property type="match status" value="1"/>
</dbReference>
<dbReference type="PROSITE" id="PS00049">
    <property type="entry name" value="RIBOSOMAL_L14"/>
    <property type="match status" value="1"/>
</dbReference>
<keyword evidence="2 3" id="KW-0687">Ribonucleoprotein</keyword>
<comment type="similarity">
    <text evidence="3 4">Belongs to the universal ribosomal protein uL14 family.</text>
</comment>
<dbReference type="InterPro" id="IPR000218">
    <property type="entry name" value="Ribosomal_uL14"/>
</dbReference>
<sequence>MIQVQTRLKVADNTGAKIVMCIRVLGSYKKRYATVGEIITVVVKDAEPHAAIKNGDIAQAVVVRTRKEVRRPDGVYVRFDENACVIIDKEKKEPQGTRIFGPVARELKQLGFIKIASLASEVL</sequence>
<dbReference type="GO" id="GO:0003735">
    <property type="term" value="F:structural constituent of ribosome"/>
    <property type="evidence" value="ECO:0007669"/>
    <property type="project" value="InterPro"/>
</dbReference>
<evidence type="ECO:0000256" key="1">
    <source>
        <dbReference type="ARBA" id="ARBA00022980"/>
    </source>
</evidence>
<comment type="caution">
    <text evidence="6">The sequence shown here is derived from an EMBL/GenBank/DDBJ whole genome shotgun (WGS) entry which is preliminary data.</text>
</comment>
<organism evidence="6 7">
    <name type="scientific">Candidatus Falkowbacteria bacterium GW2011_GWA2_41_14</name>
    <dbReference type="NCBI Taxonomy" id="1618635"/>
    <lineage>
        <taxon>Bacteria</taxon>
        <taxon>Candidatus Falkowiibacteriota</taxon>
    </lineage>
</organism>
<protein>
    <recommendedName>
        <fullName evidence="3">Large ribosomal subunit protein uL14</fullName>
    </recommendedName>
</protein>
<comment type="function">
    <text evidence="3 5">Binds to 23S rRNA. Forms part of two intersubunit bridges in the 70S ribosome.</text>
</comment>
<dbReference type="AlphaFoldDB" id="A0A0G0USD9"/>
<evidence type="ECO:0000256" key="5">
    <source>
        <dbReference type="RuleBase" id="RU003950"/>
    </source>
</evidence>
<dbReference type="NCBIfam" id="TIGR01067">
    <property type="entry name" value="rplN_bact"/>
    <property type="match status" value="1"/>
</dbReference>
<name>A0A0G0USD9_9BACT</name>
<keyword evidence="1 3" id="KW-0689">Ribosomal protein</keyword>
<evidence type="ECO:0000313" key="6">
    <source>
        <dbReference type="EMBL" id="KKR91664.1"/>
    </source>
</evidence>
<keyword evidence="3 5" id="KW-0699">rRNA-binding</keyword>
<evidence type="ECO:0000256" key="3">
    <source>
        <dbReference type="HAMAP-Rule" id="MF_01367"/>
    </source>
</evidence>
<dbReference type="PATRIC" id="fig|1618635.3.peg.297"/>
<dbReference type="Proteomes" id="UP000034190">
    <property type="component" value="Unassembled WGS sequence"/>
</dbReference>
<dbReference type="InterPro" id="IPR019972">
    <property type="entry name" value="Ribosomal_uL14_CS"/>
</dbReference>
<dbReference type="Gene3D" id="2.40.150.20">
    <property type="entry name" value="Ribosomal protein L14"/>
    <property type="match status" value="1"/>
</dbReference>
<dbReference type="HAMAP" id="MF_01367">
    <property type="entry name" value="Ribosomal_uL14"/>
    <property type="match status" value="1"/>
</dbReference>
<dbReference type="GO" id="GO:0070180">
    <property type="term" value="F:large ribosomal subunit rRNA binding"/>
    <property type="evidence" value="ECO:0007669"/>
    <property type="project" value="TreeGrafter"/>
</dbReference>
<dbReference type="GO" id="GO:0006412">
    <property type="term" value="P:translation"/>
    <property type="evidence" value="ECO:0007669"/>
    <property type="project" value="UniProtKB-UniRule"/>
</dbReference>
<dbReference type="EMBL" id="LCAP01000003">
    <property type="protein sequence ID" value="KKR91664.1"/>
    <property type="molecule type" value="Genomic_DNA"/>
</dbReference>
<dbReference type="Pfam" id="PF00238">
    <property type="entry name" value="Ribosomal_L14"/>
    <property type="match status" value="1"/>
</dbReference>
<dbReference type="InterPro" id="IPR005745">
    <property type="entry name" value="Ribosomal_uL14_bac-type"/>
</dbReference>
<keyword evidence="3 5" id="KW-0694">RNA-binding</keyword>
<evidence type="ECO:0000256" key="2">
    <source>
        <dbReference type="ARBA" id="ARBA00023274"/>
    </source>
</evidence>
<dbReference type="PANTHER" id="PTHR11761:SF3">
    <property type="entry name" value="LARGE RIBOSOMAL SUBUNIT PROTEIN UL14M"/>
    <property type="match status" value="1"/>
</dbReference>
<dbReference type="PANTHER" id="PTHR11761">
    <property type="entry name" value="50S/60S RIBOSOMAL PROTEIN L14/L23"/>
    <property type="match status" value="1"/>
</dbReference>
<dbReference type="SMART" id="SM01374">
    <property type="entry name" value="Ribosomal_L14"/>
    <property type="match status" value="1"/>
</dbReference>
<gene>
    <name evidence="3" type="primary">rplN</name>
    <name evidence="6" type="ORF">UU43_C0003G0032</name>
</gene>
<reference evidence="6 7" key="1">
    <citation type="journal article" date="2015" name="Nature">
        <title>rRNA introns, odd ribosomes, and small enigmatic genomes across a large radiation of phyla.</title>
        <authorList>
            <person name="Brown C.T."/>
            <person name="Hug L.A."/>
            <person name="Thomas B.C."/>
            <person name="Sharon I."/>
            <person name="Castelle C.J."/>
            <person name="Singh A."/>
            <person name="Wilkins M.J."/>
            <person name="Williams K.H."/>
            <person name="Banfield J.F."/>
        </authorList>
    </citation>
    <scope>NUCLEOTIDE SEQUENCE [LARGE SCALE GENOMIC DNA]</scope>
</reference>
<dbReference type="CDD" id="cd00337">
    <property type="entry name" value="Ribosomal_uL14"/>
    <property type="match status" value="1"/>
</dbReference>
<comment type="subunit">
    <text evidence="3">Part of the 50S ribosomal subunit. Forms a cluster with proteins L3 and L19. In the 70S ribosome, L14 and L19 interact and together make contacts with the 16S rRNA in bridges B5 and B8.</text>
</comment>